<evidence type="ECO:0000313" key="1">
    <source>
        <dbReference type="EMBL" id="KAJ4410204.1"/>
    </source>
</evidence>
<proteinExistence type="predicted"/>
<gene>
    <name evidence="1" type="ORF">N0V91_002214</name>
</gene>
<sequence length="134" mass="15166">MDSTSYNLFSTMDMPAHVAEHLYPEIDSSSPEVLSVNEEITQDLVDSLNHYVHALDYTEKVCSCTARLDPQNNILRSFCACQCAKIAGLNSVAERMPAHMTIAEKGMMIMVVLGICHDNWAEQLWDEFLYFKSK</sequence>
<dbReference type="AlphaFoldDB" id="A0A9W9DAH5"/>
<dbReference type="Proteomes" id="UP001140510">
    <property type="component" value="Unassembled WGS sequence"/>
</dbReference>
<reference evidence="1" key="1">
    <citation type="submission" date="2022-10" db="EMBL/GenBank/DDBJ databases">
        <title>Tapping the CABI collections for fungal endophytes: first genome assemblies for Collariella, Neodidymelliopsis, Ascochyta clinopodiicola, Didymella pomorum, Didymosphaeria variabile, Neocosmospora piperis and Neocucurbitaria cava.</title>
        <authorList>
            <person name="Hill R."/>
        </authorList>
    </citation>
    <scope>NUCLEOTIDE SEQUENCE</scope>
    <source>
        <strain evidence="1">IMI 355091</strain>
    </source>
</reference>
<comment type="caution">
    <text evidence="1">The sequence shown here is derived from an EMBL/GenBank/DDBJ whole genome shotgun (WGS) entry which is preliminary data.</text>
</comment>
<dbReference type="EMBL" id="JAPEVA010000009">
    <property type="protein sequence ID" value="KAJ4410204.1"/>
    <property type="molecule type" value="Genomic_DNA"/>
</dbReference>
<protein>
    <submittedName>
        <fullName evidence="1">Uncharacterized protein</fullName>
    </submittedName>
</protein>
<organism evidence="1 2">
    <name type="scientific">Didymella pomorum</name>
    <dbReference type="NCBI Taxonomy" id="749634"/>
    <lineage>
        <taxon>Eukaryota</taxon>
        <taxon>Fungi</taxon>
        <taxon>Dikarya</taxon>
        <taxon>Ascomycota</taxon>
        <taxon>Pezizomycotina</taxon>
        <taxon>Dothideomycetes</taxon>
        <taxon>Pleosporomycetidae</taxon>
        <taxon>Pleosporales</taxon>
        <taxon>Pleosporineae</taxon>
        <taxon>Didymellaceae</taxon>
        <taxon>Didymella</taxon>
    </lineage>
</organism>
<evidence type="ECO:0000313" key="2">
    <source>
        <dbReference type="Proteomes" id="UP001140510"/>
    </source>
</evidence>
<dbReference type="OrthoDB" id="10415406at2759"/>
<name>A0A9W9DAH5_9PLEO</name>
<accession>A0A9W9DAH5</accession>
<keyword evidence="2" id="KW-1185">Reference proteome</keyword>